<reference evidence="3" key="1">
    <citation type="journal article" date="2014" name="Science">
        <title>Ancient hybridizations among the ancestral genomes of bread wheat.</title>
        <authorList>
            <consortium name="International Wheat Genome Sequencing Consortium,"/>
            <person name="Marcussen T."/>
            <person name="Sandve S.R."/>
            <person name="Heier L."/>
            <person name="Spannagl M."/>
            <person name="Pfeifer M."/>
            <person name="Jakobsen K.S."/>
            <person name="Wulff B.B."/>
            <person name="Steuernagel B."/>
            <person name="Mayer K.F."/>
            <person name="Olsen O.A."/>
        </authorList>
    </citation>
    <scope>NUCLEOTIDE SEQUENCE [LARGE SCALE GENOMIC DNA]</scope>
    <source>
        <strain evidence="3">cv. AL8/78</strain>
    </source>
</reference>
<evidence type="ECO:0000313" key="3">
    <source>
        <dbReference type="Proteomes" id="UP000015105"/>
    </source>
</evidence>
<organism evidence="2 3">
    <name type="scientific">Aegilops tauschii subsp. strangulata</name>
    <name type="common">Goatgrass</name>
    <dbReference type="NCBI Taxonomy" id="200361"/>
    <lineage>
        <taxon>Eukaryota</taxon>
        <taxon>Viridiplantae</taxon>
        <taxon>Streptophyta</taxon>
        <taxon>Embryophyta</taxon>
        <taxon>Tracheophyta</taxon>
        <taxon>Spermatophyta</taxon>
        <taxon>Magnoliopsida</taxon>
        <taxon>Liliopsida</taxon>
        <taxon>Poales</taxon>
        <taxon>Poaceae</taxon>
        <taxon>BOP clade</taxon>
        <taxon>Pooideae</taxon>
        <taxon>Triticodae</taxon>
        <taxon>Triticeae</taxon>
        <taxon>Triticinae</taxon>
        <taxon>Aegilops</taxon>
    </lineage>
</organism>
<dbReference type="AlphaFoldDB" id="A0A453IQY4"/>
<sequence length="185" mass="20686">SPLPSPPRTQPEPTPLHHHNRASPQGFPRIPSLPLPSPAPAPPPRRAVAARPRPLASLLPSPSPFGRPPSPPRNMKLRTKRPGWKSLVPLQLSRKSTMRFFLFPKVQASGQSPNDTPVYLNVYDLTPMNGYIYWAGLGIFHSGIEGTYLCQMHLFKQTYYLCTGSFCSSFLISVRFRVINPARLH</sequence>
<reference evidence="3" key="2">
    <citation type="journal article" date="2017" name="Nat. Plants">
        <title>The Aegilops tauschii genome reveals multiple impacts of transposons.</title>
        <authorList>
            <person name="Zhao G."/>
            <person name="Zou C."/>
            <person name="Li K."/>
            <person name="Wang K."/>
            <person name="Li T."/>
            <person name="Gao L."/>
            <person name="Zhang X."/>
            <person name="Wang H."/>
            <person name="Yang Z."/>
            <person name="Liu X."/>
            <person name="Jiang W."/>
            <person name="Mao L."/>
            <person name="Kong X."/>
            <person name="Jiao Y."/>
            <person name="Jia J."/>
        </authorList>
    </citation>
    <scope>NUCLEOTIDE SEQUENCE [LARGE SCALE GENOMIC DNA]</scope>
    <source>
        <strain evidence="3">cv. AL8/78</strain>
    </source>
</reference>
<proteinExistence type="predicted"/>
<dbReference type="EnsemblPlants" id="AET4Gv20646700.5">
    <property type="protein sequence ID" value="AET4Gv20646700.5"/>
    <property type="gene ID" value="AET4Gv20646700"/>
</dbReference>
<keyword evidence="3" id="KW-1185">Reference proteome</keyword>
<feature type="compositionally biased region" description="Pro residues" evidence="1">
    <location>
        <begin position="61"/>
        <end position="72"/>
    </location>
</feature>
<reference evidence="2" key="5">
    <citation type="journal article" date="2021" name="G3 (Bethesda)">
        <title>Aegilops tauschii genome assembly Aet v5.0 features greater sequence contiguity and improved annotation.</title>
        <authorList>
            <person name="Wang L."/>
            <person name="Zhu T."/>
            <person name="Rodriguez J.C."/>
            <person name="Deal K.R."/>
            <person name="Dubcovsky J."/>
            <person name="McGuire P.E."/>
            <person name="Lux T."/>
            <person name="Spannagl M."/>
            <person name="Mayer K.F.X."/>
            <person name="Baldrich P."/>
            <person name="Meyers B.C."/>
            <person name="Huo N."/>
            <person name="Gu Y.Q."/>
            <person name="Zhou H."/>
            <person name="Devos K.M."/>
            <person name="Bennetzen J.L."/>
            <person name="Unver T."/>
            <person name="Budak H."/>
            <person name="Gulick P.J."/>
            <person name="Galiba G."/>
            <person name="Kalapos B."/>
            <person name="Nelson D.R."/>
            <person name="Li P."/>
            <person name="You F.M."/>
            <person name="Luo M.C."/>
            <person name="Dvorak J."/>
        </authorList>
    </citation>
    <scope>NUCLEOTIDE SEQUENCE [LARGE SCALE GENOMIC DNA]</scope>
    <source>
        <strain evidence="2">cv. AL8/78</strain>
    </source>
</reference>
<evidence type="ECO:0000256" key="1">
    <source>
        <dbReference type="SAM" id="MobiDB-lite"/>
    </source>
</evidence>
<accession>A0A453IQY4</accession>
<evidence type="ECO:0000313" key="2">
    <source>
        <dbReference type="EnsemblPlants" id="AET4Gv20646700.5"/>
    </source>
</evidence>
<reference evidence="2" key="4">
    <citation type="submission" date="2019-03" db="UniProtKB">
        <authorList>
            <consortium name="EnsemblPlants"/>
        </authorList>
    </citation>
    <scope>IDENTIFICATION</scope>
</reference>
<name>A0A453IQY4_AEGTS</name>
<feature type="region of interest" description="Disordered" evidence="1">
    <location>
        <begin position="1"/>
        <end position="80"/>
    </location>
</feature>
<dbReference type="Proteomes" id="UP000015105">
    <property type="component" value="Chromosome 4D"/>
</dbReference>
<feature type="compositionally biased region" description="Low complexity" evidence="1">
    <location>
        <begin position="46"/>
        <end position="60"/>
    </location>
</feature>
<feature type="compositionally biased region" description="Pro residues" evidence="1">
    <location>
        <begin position="31"/>
        <end position="45"/>
    </location>
</feature>
<evidence type="ECO:0008006" key="4">
    <source>
        <dbReference type="Google" id="ProtNLM"/>
    </source>
</evidence>
<protein>
    <recommendedName>
        <fullName evidence="4">PPPDE domain-containing protein</fullName>
    </recommendedName>
</protein>
<reference evidence="2" key="3">
    <citation type="journal article" date="2017" name="Nature">
        <title>Genome sequence of the progenitor of the wheat D genome Aegilops tauschii.</title>
        <authorList>
            <person name="Luo M.C."/>
            <person name="Gu Y.Q."/>
            <person name="Puiu D."/>
            <person name="Wang H."/>
            <person name="Twardziok S.O."/>
            <person name="Deal K.R."/>
            <person name="Huo N."/>
            <person name="Zhu T."/>
            <person name="Wang L."/>
            <person name="Wang Y."/>
            <person name="McGuire P.E."/>
            <person name="Liu S."/>
            <person name="Long H."/>
            <person name="Ramasamy R.K."/>
            <person name="Rodriguez J.C."/>
            <person name="Van S.L."/>
            <person name="Yuan L."/>
            <person name="Wang Z."/>
            <person name="Xia Z."/>
            <person name="Xiao L."/>
            <person name="Anderson O.D."/>
            <person name="Ouyang S."/>
            <person name="Liang Y."/>
            <person name="Zimin A.V."/>
            <person name="Pertea G."/>
            <person name="Qi P."/>
            <person name="Bennetzen J.L."/>
            <person name="Dai X."/>
            <person name="Dawson M.W."/>
            <person name="Muller H.G."/>
            <person name="Kugler K."/>
            <person name="Rivarola-Duarte L."/>
            <person name="Spannagl M."/>
            <person name="Mayer K.F.X."/>
            <person name="Lu F.H."/>
            <person name="Bevan M.W."/>
            <person name="Leroy P."/>
            <person name="Li P."/>
            <person name="You F.M."/>
            <person name="Sun Q."/>
            <person name="Liu Z."/>
            <person name="Lyons E."/>
            <person name="Wicker T."/>
            <person name="Salzberg S.L."/>
            <person name="Devos K.M."/>
            <person name="Dvorak J."/>
        </authorList>
    </citation>
    <scope>NUCLEOTIDE SEQUENCE [LARGE SCALE GENOMIC DNA]</scope>
    <source>
        <strain evidence="2">cv. AL8/78</strain>
    </source>
</reference>
<feature type="compositionally biased region" description="Pro residues" evidence="1">
    <location>
        <begin position="1"/>
        <end position="14"/>
    </location>
</feature>
<dbReference type="Gramene" id="AET4Gv20646700.5">
    <property type="protein sequence ID" value="AET4Gv20646700.5"/>
    <property type="gene ID" value="AET4Gv20646700"/>
</dbReference>